<comment type="cofactor">
    <cofactor evidence="1">
        <name>pyridoxal 5'-phosphate</name>
        <dbReference type="ChEBI" id="CHEBI:597326"/>
    </cofactor>
</comment>
<dbReference type="EC" id="2.6.1.42" evidence="6"/>
<dbReference type="InterPro" id="IPR043131">
    <property type="entry name" value="BCAT-like_N"/>
</dbReference>
<keyword evidence="7" id="KW-0663">Pyridoxal phosphate</keyword>
<evidence type="ECO:0000256" key="7">
    <source>
        <dbReference type="ARBA" id="ARBA00022898"/>
    </source>
</evidence>
<organism evidence="12 13">
    <name type="scientific">Poriferisphaera corsica</name>
    <dbReference type="NCBI Taxonomy" id="2528020"/>
    <lineage>
        <taxon>Bacteria</taxon>
        <taxon>Pseudomonadati</taxon>
        <taxon>Planctomycetota</taxon>
        <taxon>Phycisphaerae</taxon>
        <taxon>Phycisphaerales</taxon>
        <taxon>Phycisphaeraceae</taxon>
        <taxon>Poriferisphaera</taxon>
    </lineage>
</organism>
<name>A0A517YV10_9BACT</name>
<evidence type="ECO:0000313" key="13">
    <source>
        <dbReference type="Proteomes" id="UP000317369"/>
    </source>
</evidence>
<sequence>MSEYQIYHNGSFHDPAAPILSAQDAAFQHAIGLFTTFSVYHSQPFRLEQHINRLEASAIDLGLAPALDKAQLSDAVHQTIAHNNIDRARIRLTFTPGNLSLLRPNTDENSGTSGGAAQPTPTVIIQPTPAVEYDPAYFNKGIRVVVAQPSANPFDPNAGHKTLAYWSNLRSLRQAAAAGAGEALLLNITNHLASGSVSNIFLIKDGTLLTPIAHGEEVEDALPAPVLPGITRAAIIEIAQKLDIPIKKQMLSINDLLEADEAFLTNSSWLILPITSVEQKELSNNKIGPITQHLRLELLKLIESETNPDGNLTD</sequence>
<evidence type="ECO:0000256" key="8">
    <source>
        <dbReference type="ARBA" id="ARBA00048212"/>
    </source>
</evidence>
<comment type="pathway">
    <text evidence="2">Amino-acid biosynthesis; L-isoleucine biosynthesis; L-isoleucine from 2-oxobutanoate: step 4/4.</text>
</comment>
<keyword evidence="12" id="KW-0808">Transferase</keyword>
<evidence type="ECO:0000256" key="1">
    <source>
        <dbReference type="ARBA" id="ARBA00001933"/>
    </source>
</evidence>
<evidence type="ECO:0000256" key="3">
    <source>
        <dbReference type="ARBA" id="ARBA00004931"/>
    </source>
</evidence>
<dbReference type="Pfam" id="PF01063">
    <property type="entry name" value="Aminotran_4"/>
    <property type="match status" value="1"/>
</dbReference>
<dbReference type="KEGG" id="pcor:KS4_21070"/>
<dbReference type="CDD" id="cd00449">
    <property type="entry name" value="PLPDE_IV"/>
    <property type="match status" value="1"/>
</dbReference>
<dbReference type="GO" id="GO:0046394">
    <property type="term" value="P:carboxylic acid biosynthetic process"/>
    <property type="evidence" value="ECO:0007669"/>
    <property type="project" value="UniProtKB-ARBA"/>
</dbReference>
<evidence type="ECO:0000256" key="2">
    <source>
        <dbReference type="ARBA" id="ARBA00004824"/>
    </source>
</evidence>
<dbReference type="RefSeq" id="WP_145077575.1">
    <property type="nucleotide sequence ID" value="NZ_CP036425.1"/>
</dbReference>
<comment type="similarity">
    <text evidence="5">Belongs to the class-IV pyridoxal-phosphate-dependent aminotransferase family.</text>
</comment>
<dbReference type="Gene3D" id="3.30.470.10">
    <property type="match status" value="1"/>
</dbReference>
<accession>A0A517YV10</accession>
<dbReference type="AlphaFoldDB" id="A0A517YV10"/>
<comment type="pathway">
    <text evidence="4">Amino-acid biosynthesis; L-leucine biosynthesis; L-leucine from 3-methyl-2-oxobutanoate: step 4/4.</text>
</comment>
<protein>
    <recommendedName>
        <fullName evidence="6">branched-chain-amino-acid transaminase</fullName>
        <ecNumber evidence="6">2.6.1.42</ecNumber>
    </recommendedName>
</protein>
<dbReference type="Proteomes" id="UP000317369">
    <property type="component" value="Chromosome"/>
</dbReference>
<dbReference type="InterPro" id="IPR043132">
    <property type="entry name" value="BCAT-like_C"/>
</dbReference>
<comment type="catalytic activity">
    <reaction evidence="9">
        <text>L-isoleucine + 2-oxoglutarate = (S)-3-methyl-2-oxopentanoate + L-glutamate</text>
        <dbReference type="Rhea" id="RHEA:24801"/>
        <dbReference type="ChEBI" id="CHEBI:16810"/>
        <dbReference type="ChEBI" id="CHEBI:29985"/>
        <dbReference type="ChEBI" id="CHEBI:35146"/>
        <dbReference type="ChEBI" id="CHEBI:58045"/>
        <dbReference type="EC" id="2.6.1.42"/>
    </reaction>
</comment>
<reference evidence="12 13" key="1">
    <citation type="submission" date="2019-02" db="EMBL/GenBank/DDBJ databases">
        <title>Deep-cultivation of Planctomycetes and their phenomic and genomic characterization uncovers novel biology.</title>
        <authorList>
            <person name="Wiegand S."/>
            <person name="Jogler M."/>
            <person name="Boedeker C."/>
            <person name="Pinto D."/>
            <person name="Vollmers J."/>
            <person name="Rivas-Marin E."/>
            <person name="Kohn T."/>
            <person name="Peeters S.H."/>
            <person name="Heuer A."/>
            <person name="Rast P."/>
            <person name="Oberbeckmann S."/>
            <person name="Bunk B."/>
            <person name="Jeske O."/>
            <person name="Meyerdierks A."/>
            <person name="Storesund J.E."/>
            <person name="Kallscheuer N."/>
            <person name="Luecker S."/>
            <person name="Lage O.M."/>
            <person name="Pohl T."/>
            <person name="Merkel B.J."/>
            <person name="Hornburger P."/>
            <person name="Mueller R.-W."/>
            <person name="Bruemmer F."/>
            <person name="Labrenz M."/>
            <person name="Spormann A.M."/>
            <person name="Op den Camp H."/>
            <person name="Overmann J."/>
            <person name="Amann R."/>
            <person name="Jetten M.S.M."/>
            <person name="Mascher T."/>
            <person name="Medema M.H."/>
            <person name="Devos D.P."/>
            <person name="Kaster A.-K."/>
            <person name="Ovreas L."/>
            <person name="Rohde M."/>
            <person name="Galperin M.Y."/>
            <person name="Jogler C."/>
        </authorList>
    </citation>
    <scope>NUCLEOTIDE SEQUENCE [LARGE SCALE GENOMIC DNA]</scope>
    <source>
        <strain evidence="12 13">KS4</strain>
    </source>
</reference>
<dbReference type="GO" id="GO:0052654">
    <property type="term" value="F:L-leucine-2-oxoglutarate transaminase activity"/>
    <property type="evidence" value="ECO:0007669"/>
    <property type="project" value="RHEA"/>
</dbReference>
<evidence type="ECO:0000256" key="5">
    <source>
        <dbReference type="ARBA" id="ARBA00009320"/>
    </source>
</evidence>
<evidence type="ECO:0000256" key="9">
    <source>
        <dbReference type="ARBA" id="ARBA00048798"/>
    </source>
</evidence>
<comment type="catalytic activity">
    <reaction evidence="10">
        <text>L-leucine + 2-oxoglutarate = 4-methyl-2-oxopentanoate + L-glutamate</text>
        <dbReference type="Rhea" id="RHEA:18321"/>
        <dbReference type="ChEBI" id="CHEBI:16810"/>
        <dbReference type="ChEBI" id="CHEBI:17865"/>
        <dbReference type="ChEBI" id="CHEBI:29985"/>
        <dbReference type="ChEBI" id="CHEBI:57427"/>
        <dbReference type="EC" id="2.6.1.42"/>
    </reaction>
</comment>
<comment type="pathway">
    <text evidence="3">Amino-acid biosynthesis; L-valine biosynthesis; L-valine from pyruvate: step 4/4.</text>
</comment>
<evidence type="ECO:0000313" key="12">
    <source>
        <dbReference type="EMBL" id="QDU34045.1"/>
    </source>
</evidence>
<dbReference type="PANTHER" id="PTHR42743:SF11">
    <property type="entry name" value="AMINODEOXYCHORISMATE LYASE"/>
    <property type="match status" value="1"/>
</dbReference>
<dbReference type="PANTHER" id="PTHR42743">
    <property type="entry name" value="AMINO-ACID AMINOTRANSFERASE"/>
    <property type="match status" value="1"/>
</dbReference>
<evidence type="ECO:0000256" key="6">
    <source>
        <dbReference type="ARBA" id="ARBA00013053"/>
    </source>
</evidence>
<evidence type="ECO:0000256" key="11">
    <source>
        <dbReference type="SAM" id="MobiDB-lite"/>
    </source>
</evidence>
<dbReference type="EMBL" id="CP036425">
    <property type="protein sequence ID" value="QDU34045.1"/>
    <property type="molecule type" value="Genomic_DNA"/>
</dbReference>
<keyword evidence="12" id="KW-0032">Aminotransferase</keyword>
<dbReference type="FunFam" id="3.20.10.10:FF:000002">
    <property type="entry name" value="D-alanine aminotransferase"/>
    <property type="match status" value="1"/>
</dbReference>
<comment type="catalytic activity">
    <reaction evidence="8">
        <text>L-valine + 2-oxoglutarate = 3-methyl-2-oxobutanoate + L-glutamate</text>
        <dbReference type="Rhea" id="RHEA:24813"/>
        <dbReference type="ChEBI" id="CHEBI:11851"/>
        <dbReference type="ChEBI" id="CHEBI:16810"/>
        <dbReference type="ChEBI" id="CHEBI:29985"/>
        <dbReference type="ChEBI" id="CHEBI:57762"/>
        <dbReference type="EC" id="2.6.1.42"/>
    </reaction>
</comment>
<dbReference type="InterPro" id="IPR001544">
    <property type="entry name" value="Aminotrans_IV"/>
</dbReference>
<dbReference type="GO" id="GO:0052655">
    <property type="term" value="F:L-valine-2-oxoglutarate transaminase activity"/>
    <property type="evidence" value="ECO:0007669"/>
    <property type="project" value="RHEA"/>
</dbReference>
<dbReference type="SUPFAM" id="SSF56752">
    <property type="entry name" value="D-aminoacid aminotransferase-like PLP-dependent enzymes"/>
    <property type="match status" value="1"/>
</dbReference>
<dbReference type="Gene3D" id="3.20.10.10">
    <property type="entry name" value="D-amino Acid Aminotransferase, subunit A, domain 2"/>
    <property type="match status" value="1"/>
</dbReference>
<feature type="region of interest" description="Disordered" evidence="11">
    <location>
        <begin position="101"/>
        <end position="121"/>
    </location>
</feature>
<dbReference type="GO" id="GO:0008652">
    <property type="term" value="P:amino acid biosynthetic process"/>
    <property type="evidence" value="ECO:0007669"/>
    <property type="project" value="UniProtKB-ARBA"/>
</dbReference>
<evidence type="ECO:0000256" key="4">
    <source>
        <dbReference type="ARBA" id="ARBA00005072"/>
    </source>
</evidence>
<gene>
    <name evidence="12" type="primary">ilvE_1</name>
    <name evidence="12" type="ORF">KS4_21070</name>
</gene>
<dbReference type="InterPro" id="IPR036038">
    <property type="entry name" value="Aminotransferase-like"/>
</dbReference>
<dbReference type="InterPro" id="IPR050571">
    <property type="entry name" value="Class-IV_PLP-Dep_Aminotrnsfr"/>
</dbReference>
<keyword evidence="13" id="KW-1185">Reference proteome</keyword>
<dbReference type="GO" id="GO:0052656">
    <property type="term" value="F:L-isoleucine-2-oxoglutarate transaminase activity"/>
    <property type="evidence" value="ECO:0007669"/>
    <property type="project" value="RHEA"/>
</dbReference>
<proteinExistence type="inferred from homology"/>
<dbReference type="OrthoDB" id="9805628at2"/>
<evidence type="ECO:0000256" key="10">
    <source>
        <dbReference type="ARBA" id="ARBA00049229"/>
    </source>
</evidence>